<evidence type="ECO:0000256" key="2">
    <source>
        <dbReference type="ARBA" id="ARBA00022729"/>
    </source>
</evidence>
<reference evidence="5" key="1">
    <citation type="journal article" date="2019" name="Int. J. Syst. Evol. Microbiol.">
        <title>The Global Catalogue of Microorganisms (GCM) 10K type strain sequencing project: providing services to taxonomists for standard genome sequencing and annotation.</title>
        <authorList>
            <consortium name="The Broad Institute Genomics Platform"/>
            <consortium name="The Broad Institute Genome Sequencing Center for Infectious Disease"/>
            <person name="Wu L."/>
            <person name="Ma J."/>
        </authorList>
    </citation>
    <scope>NUCLEOTIDE SEQUENCE [LARGE SCALE GENOMIC DNA]</scope>
    <source>
        <strain evidence="5">KCTC 52277</strain>
    </source>
</reference>
<protein>
    <submittedName>
        <fullName evidence="4">DUF2057 domain-containing protein</fullName>
    </submittedName>
</protein>
<organism evidence="4 5">
    <name type="scientific">Shewanella submarina</name>
    <dbReference type="NCBI Taxonomy" id="2016376"/>
    <lineage>
        <taxon>Bacteria</taxon>
        <taxon>Pseudomonadati</taxon>
        <taxon>Pseudomonadota</taxon>
        <taxon>Gammaproteobacteria</taxon>
        <taxon>Alteromonadales</taxon>
        <taxon>Shewanellaceae</taxon>
        <taxon>Shewanella</taxon>
    </lineage>
</organism>
<dbReference type="PANTHER" id="PTHR38108">
    <property type="entry name" value="UPF0319 PROTEIN YCCT"/>
    <property type="match status" value="1"/>
</dbReference>
<evidence type="ECO:0000313" key="5">
    <source>
        <dbReference type="Proteomes" id="UP001595621"/>
    </source>
</evidence>
<evidence type="ECO:0000256" key="3">
    <source>
        <dbReference type="SAM" id="SignalP"/>
    </source>
</evidence>
<dbReference type="RefSeq" id="WP_248934871.1">
    <property type="nucleotide sequence ID" value="NZ_JAKILF010000002.1"/>
</dbReference>
<dbReference type="PANTHER" id="PTHR38108:SF1">
    <property type="entry name" value="UPF0319 PROTEIN YCCT"/>
    <property type="match status" value="1"/>
</dbReference>
<feature type="chain" id="PRO_5046870357" evidence="3">
    <location>
        <begin position="22"/>
        <end position="237"/>
    </location>
</feature>
<evidence type="ECO:0000256" key="1">
    <source>
        <dbReference type="ARBA" id="ARBA00008490"/>
    </source>
</evidence>
<keyword evidence="2 3" id="KW-0732">Signal</keyword>
<feature type="signal peptide" evidence="3">
    <location>
        <begin position="1"/>
        <end position="21"/>
    </location>
</feature>
<proteinExistence type="inferred from homology"/>
<comment type="caution">
    <text evidence="4">The sequence shown here is derived from an EMBL/GenBank/DDBJ whole genome shotgun (WGS) entry which is preliminary data.</text>
</comment>
<sequence>MKSLLPVTALLALFGPASALAGNLSIPMSFEYLAMDGQTIESSLFNHKADLHLPAGEHKIAIRYHELVEDDFSDSQSFIKSAPFIVTMVATEDGEYKLKPAGSDVVKYPEKFAKAPKIELIADDGGKVAYSVEYTDLEESNFISRLLGDNSGVNVTQAAAAATATAAVATQQPVAQVAAVPQAATQQQVVNPTQGPQSAPAANPNSAAHAEQMLQYWWLQADEQTRKQFMSWAIKQL</sequence>
<keyword evidence="5" id="KW-1185">Reference proteome</keyword>
<evidence type="ECO:0000313" key="4">
    <source>
        <dbReference type="EMBL" id="MFC3137935.1"/>
    </source>
</evidence>
<dbReference type="InterPro" id="IPR018635">
    <property type="entry name" value="UPF0319"/>
</dbReference>
<gene>
    <name evidence="4" type="ORF">ACFOE0_06985</name>
</gene>
<name>A0ABV7GD48_9GAMM</name>
<dbReference type="Pfam" id="PF09829">
    <property type="entry name" value="DUF2057"/>
    <property type="match status" value="1"/>
</dbReference>
<dbReference type="Proteomes" id="UP001595621">
    <property type="component" value="Unassembled WGS sequence"/>
</dbReference>
<accession>A0ABV7GD48</accession>
<comment type="similarity">
    <text evidence="1">Belongs to the UPF0319 family.</text>
</comment>
<dbReference type="EMBL" id="JBHRTD010000006">
    <property type="protein sequence ID" value="MFC3137935.1"/>
    <property type="molecule type" value="Genomic_DNA"/>
</dbReference>